<keyword evidence="1" id="KW-0560">Oxidoreductase</keyword>
<dbReference type="Gene3D" id="3.40.50.720">
    <property type="entry name" value="NAD(P)-binding Rossmann-like Domain"/>
    <property type="match status" value="1"/>
</dbReference>
<name>A0A7X1AXH1_9BACT</name>
<dbReference type="InterPro" id="IPR000683">
    <property type="entry name" value="Gfo/Idh/MocA-like_OxRdtase_N"/>
</dbReference>
<dbReference type="EMBL" id="JACHVA010000076">
    <property type="protein sequence ID" value="MBC2601796.1"/>
    <property type="molecule type" value="Genomic_DNA"/>
</dbReference>
<dbReference type="Pfam" id="PF01408">
    <property type="entry name" value="GFO_IDH_MocA"/>
    <property type="match status" value="1"/>
</dbReference>
<protein>
    <submittedName>
        <fullName evidence="3">Gfo/Idh/MocA family oxidoreductase</fullName>
    </submittedName>
</protein>
<evidence type="ECO:0000313" key="3">
    <source>
        <dbReference type="EMBL" id="MBC2601796.1"/>
    </source>
</evidence>
<dbReference type="GO" id="GO:0016491">
    <property type="term" value="F:oxidoreductase activity"/>
    <property type="evidence" value="ECO:0007669"/>
    <property type="project" value="UniProtKB-KW"/>
</dbReference>
<sequence>MNPTQSQTNTDSPEIPSLPIKVALIGVSGYGDCHFRSILTLAEEGLVQFCAATVINPEEVPQKCEKMRAMGCRIYSNHQHMLKEEAGQIDLCCIPTGIGWHRVMTIDALNAGMHVLVEKPAAATLAEINAMDAAKRHNRREVFVGFQNMYADTLWKIKDLLVAGELGQLQKIRVCALWPRPHSYYKRTDWAGKLSINDIPVLDSPTNNAMAHFILMALFWSGSSREAAGTIRTLENRQYRAQAIESFDTFSARVQLVEGPEIVINMSHSSEKFEAAEIILETTRGQYYWNDKTGSELTLAGLSPENKTFPPFPDTRTVMFHNVCKGLQKLESNVCSLDLAREHTRFIERIHQSLKIEDIPASALKNREEAGETYTYADGLSEALLNAHHKGLTLHNSDLPWTKTEATT</sequence>
<dbReference type="RefSeq" id="WP_185692503.1">
    <property type="nucleotide sequence ID" value="NZ_JACHVA010000076.1"/>
</dbReference>
<dbReference type="AlphaFoldDB" id="A0A7X1AXH1"/>
<proteinExistence type="predicted"/>
<dbReference type="PANTHER" id="PTHR43818">
    <property type="entry name" value="BCDNA.GH03377"/>
    <property type="match status" value="1"/>
</dbReference>
<dbReference type="InterPro" id="IPR036291">
    <property type="entry name" value="NAD(P)-bd_dom_sf"/>
</dbReference>
<accession>A0A7X1AXH1</accession>
<gene>
    <name evidence="3" type="ORF">H5P30_08400</name>
</gene>
<evidence type="ECO:0000259" key="2">
    <source>
        <dbReference type="Pfam" id="PF01408"/>
    </source>
</evidence>
<dbReference type="SUPFAM" id="SSF51735">
    <property type="entry name" value="NAD(P)-binding Rossmann-fold domains"/>
    <property type="match status" value="1"/>
</dbReference>
<dbReference type="Proteomes" id="UP000525652">
    <property type="component" value="Unassembled WGS sequence"/>
</dbReference>
<dbReference type="Gene3D" id="3.30.360.10">
    <property type="entry name" value="Dihydrodipicolinate Reductase, domain 2"/>
    <property type="match status" value="1"/>
</dbReference>
<keyword evidence="4" id="KW-1185">Reference proteome</keyword>
<dbReference type="InterPro" id="IPR050463">
    <property type="entry name" value="Gfo/Idh/MocA_oxidrdct_glycsds"/>
</dbReference>
<dbReference type="GO" id="GO:0000166">
    <property type="term" value="F:nucleotide binding"/>
    <property type="evidence" value="ECO:0007669"/>
    <property type="project" value="InterPro"/>
</dbReference>
<comment type="caution">
    <text evidence="3">The sequence shown here is derived from an EMBL/GenBank/DDBJ whole genome shotgun (WGS) entry which is preliminary data.</text>
</comment>
<evidence type="ECO:0000256" key="1">
    <source>
        <dbReference type="ARBA" id="ARBA00023002"/>
    </source>
</evidence>
<dbReference type="PANTHER" id="PTHR43818:SF11">
    <property type="entry name" value="BCDNA.GH03377"/>
    <property type="match status" value="1"/>
</dbReference>
<evidence type="ECO:0000313" key="4">
    <source>
        <dbReference type="Proteomes" id="UP000525652"/>
    </source>
</evidence>
<reference evidence="3 4" key="1">
    <citation type="submission" date="2020-07" db="EMBL/GenBank/DDBJ databases">
        <authorList>
            <person name="Feng X."/>
        </authorList>
    </citation>
    <scope>NUCLEOTIDE SEQUENCE [LARGE SCALE GENOMIC DNA]</scope>
    <source>
        <strain evidence="3 4">JCM14086</strain>
    </source>
</reference>
<organism evidence="3 4">
    <name type="scientific">Puniceicoccus vermicola</name>
    <dbReference type="NCBI Taxonomy" id="388746"/>
    <lineage>
        <taxon>Bacteria</taxon>
        <taxon>Pseudomonadati</taxon>
        <taxon>Verrucomicrobiota</taxon>
        <taxon>Opitutia</taxon>
        <taxon>Puniceicoccales</taxon>
        <taxon>Puniceicoccaceae</taxon>
        <taxon>Puniceicoccus</taxon>
    </lineage>
</organism>
<feature type="domain" description="Gfo/Idh/MocA-like oxidoreductase N-terminal" evidence="2">
    <location>
        <begin position="20"/>
        <end position="146"/>
    </location>
</feature>
<dbReference type="SUPFAM" id="SSF55347">
    <property type="entry name" value="Glyceraldehyde-3-phosphate dehydrogenase-like, C-terminal domain"/>
    <property type="match status" value="1"/>
</dbReference>